<name>A0A8K0DCM9_IGNLU</name>
<evidence type="ECO:0000256" key="4">
    <source>
        <dbReference type="SAM" id="MobiDB-lite"/>
    </source>
</evidence>
<dbReference type="InterPro" id="IPR034732">
    <property type="entry name" value="EPHD"/>
</dbReference>
<sequence>MKIKKSCKSCVICKDTSSNELELGGLKVTKNLCAHYYCLLFCETITQSGDDDQGILGFLPSDIASEVCRTQKQVCIYCKGFGATAGCVNKFCNRKFHLPCGIANNTQQNYNNFTSYCHIHRKSSNIPVRLRKSLTDYKCVICLEYFEADIKLRNILWADCCKAEIILHLNCIRRLALSAGYFTKCPGCNNNSEFLTCIKYWGVFVPERDAAWEIGENAFSELYEVHDTCDVSTCLCPQGRDYATSKGKWRLVLCHLCGSYGTHAGCSQFKNKFVCDVCNIGKSSSSGNNTTTLSNGHPAIRAVNGGKGNIENRRYNTRFISTRRSCVENLGRNNFDDKIINIKERYSCDDILLNNEKDPLDLNDELIVISDDDESDSIKSNNISQNDPLEINMIKVENILIDEASTSITPKTLLPNRSERNVALKSTTKLPYTYENGLLCNVIKSEDKNNIVEESDKPKDNNSIIIIEDSKNKDAISVQDQITYEPPENEDGQHNVDQKVAETELILIKECDNNFADNTLQLEKNTINSLDDIIDLDLYPDKEIDSNNSNLKSNPDSINSLKLHSTSTNMENQSLSSNDSKQEQENILNERKVVIKSTTKLSYLKRKADNNLEEVPSKRPYFESYESQFSQNIVPNTNDEVGKVKKYKPILRRSPVRRSEDINDLIINTVIFGDQHRQNTTNLPLNNSVHDVVEFNKDEKQPLSSSDSKENSLHYKVLLDVEREVEFVHSPKCSVSTENNHHCH</sequence>
<dbReference type="PROSITE" id="PS51805">
    <property type="entry name" value="EPHD"/>
    <property type="match status" value="1"/>
</dbReference>
<dbReference type="Pfam" id="PF13771">
    <property type="entry name" value="zf-HC5HC2H"/>
    <property type="match status" value="1"/>
</dbReference>
<dbReference type="Proteomes" id="UP000801492">
    <property type="component" value="Unassembled WGS sequence"/>
</dbReference>
<dbReference type="Pfam" id="PF26054">
    <property type="entry name" value="PHD_G2E3"/>
    <property type="match status" value="1"/>
</dbReference>
<dbReference type="EMBL" id="VTPC01001533">
    <property type="protein sequence ID" value="KAF2901631.1"/>
    <property type="molecule type" value="Genomic_DNA"/>
</dbReference>
<dbReference type="AlphaFoldDB" id="A0A8K0DCM9"/>
<evidence type="ECO:0000256" key="2">
    <source>
        <dbReference type="ARBA" id="ARBA00022771"/>
    </source>
</evidence>
<keyword evidence="1" id="KW-0479">Metal-binding</keyword>
<reference evidence="6" key="1">
    <citation type="submission" date="2019-08" db="EMBL/GenBank/DDBJ databases">
        <title>The genome of the North American firefly Photinus pyralis.</title>
        <authorList>
            <consortium name="Photinus pyralis genome working group"/>
            <person name="Fallon T.R."/>
            <person name="Sander Lower S.E."/>
            <person name="Weng J.-K."/>
        </authorList>
    </citation>
    <scope>NUCLEOTIDE SEQUENCE</scope>
    <source>
        <strain evidence="6">TRF0915ILg1</strain>
        <tissue evidence="6">Whole body</tissue>
    </source>
</reference>
<proteinExistence type="predicted"/>
<evidence type="ECO:0000313" key="7">
    <source>
        <dbReference type="Proteomes" id="UP000801492"/>
    </source>
</evidence>
<keyword evidence="7" id="KW-1185">Reference proteome</keyword>
<dbReference type="OrthoDB" id="512616at2759"/>
<evidence type="ECO:0000256" key="3">
    <source>
        <dbReference type="ARBA" id="ARBA00022833"/>
    </source>
</evidence>
<evidence type="ECO:0000259" key="5">
    <source>
        <dbReference type="PROSITE" id="PS51805"/>
    </source>
</evidence>
<dbReference type="GO" id="GO:0005634">
    <property type="term" value="C:nucleus"/>
    <property type="evidence" value="ECO:0007669"/>
    <property type="project" value="TreeGrafter"/>
</dbReference>
<dbReference type="GO" id="GO:0008270">
    <property type="term" value="F:zinc ion binding"/>
    <property type="evidence" value="ECO:0007669"/>
    <property type="project" value="UniProtKB-KW"/>
</dbReference>
<dbReference type="PANTHER" id="PTHR12420">
    <property type="entry name" value="PHD FINGER PROTEIN"/>
    <property type="match status" value="1"/>
</dbReference>
<dbReference type="InterPro" id="IPR011011">
    <property type="entry name" value="Znf_FYVE_PHD"/>
</dbReference>
<feature type="region of interest" description="Disordered" evidence="4">
    <location>
        <begin position="545"/>
        <end position="586"/>
    </location>
</feature>
<dbReference type="PANTHER" id="PTHR12420:SF42">
    <property type="entry name" value="G2_M PHASE-SPECIFIC E3 UBIQUITIN-PROTEIN LIGASE"/>
    <property type="match status" value="1"/>
</dbReference>
<feature type="domain" description="PHD-type" evidence="5">
    <location>
        <begin position="7"/>
        <end position="121"/>
    </location>
</feature>
<comment type="caution">
    <text evidence="6">The sequence shown here is derived from an EMBL/GenBank/DDBJ whole genome shotgun (WGS) entry which is preliminary data.</text>
</comment>
<dbReference type="InterPro" id="IPR059102">
    <property type="entry name" value="PHD_PHF7/G2E3-like"/>
</dbReference>
<evidence type="ECO:0000256" key="1">
    <source>
        <dbReference type="ARBA" id="ARBA00022723"/>
    </source>
</evidence>
<feature type="compositionally biased region" description="Polar residues" evidence="4">
    <location>
        <begin position="546"/>
        <end position="579"/>
    </location>
</feature>
<dbReference type="SUPFAM" id="SSF57903">
    <property type="entry name" value="FYVE/PHD zinc finger"/>
    <property type="match status" value="1"/>
</dbReference>
<dbReference type="InterPro" id="IPR051188">
    <property type="entry name" value="PHD-type_Zinc_Finger"/>
</dbReference>
<keyword evidence="3" id="KW-0862">Zinc</keyword>
<keyword evidence="2" id="KW-0863">Zinc-finger</keyword>
<accession>A0A8K0DCM9</accession>
<gene>
    <name evidence="6" type="ORF">ILUMI_04556</name>
</gene>
<evidence type="ECO:0000313" key="6">
    <source>
        <dbReference type="EMBL" id="KAF2901631.1"/>
    </source>
</evidence>
<protein>
    <recommendedName>
        <fullName evidence="5">PHD-type domain-containing protein</fullName>
    </recommendedName>
</protein>
<organism evidence="6 7">
    <name type="scientific">Ignelater luminosus</name>
    <name type="common">Cucubano</name>
    <name type="synonym">Pyrophorus luminosus</name>
    <dbReference type="NCBI Taxonomy" id="2038154"/>
    <lineage>
        <taxon>Eukaryota</taxon>
        <taxon>Metazoa</taxon>
        <taxon>Ecdysozoa</taxon>
        <taxon>Arthropoda</taxon>
        <taxon>Hexapoda</taxon>
        <taxon>Insecta</taxon>
        <taxon>Pterygota</taxon>
        <taxon>Neoptera</taxon>
        <taxon>Endopterygota</taxon>
        <taxon>Coleoptera</taxon>
        <taxon>Polyphaga</taxon>
        <taxon>Elateriformia</taxon>
        <taxon>Elateroidea</taxon>
        <taxon>Elateridae</taxon>
        <taxon>Agrypninae</taxon>
        <taxon>Pyrophorini</taxon>
        <taxon>Ignelater</taxon>
    </lineage>
</organism>
<dbReference type="InterPro" id="IPR013083">
    <property type="entry name" value="Znf_RING/FYVE/PHD"/>
</dbReference>
<dbReference type="Gene3D" id="3.30.40.10">
    <property type="entry name" value="Zinc/RING finger domain, C3HC4 (zinc finger)"/>
    <property type="match status" value="2"/>
</dbReference>